<feature type="transmembrane region" description="Helical" evidence="1">
    <location>
        <begin position="150"/>
        <end position="171"/>
    </location>
</feature>
<keyword evidence="1" id="KW-0472">Membrane</keyword>
<dbReference type="EMBL" id="AP022620">
    <property type="protein sequence ID" value="BBZ77798.1"/>
    <property type="molecule type" value="Genomic_DNA"/>
</dbReference>
<proteinExistence type="predicted"/>
<gene>
    <name evidence="4" type="ORF">MANY_31350</name>
</gene>
<dbReference type="InterPro" id="IPR027788">
    <property type="entry name" value="Alpha/beta-hydrolase_N_dom"/>
</dbReference>
<dbReference type="InterPro" id="IPR029058">
    <property type="entry name" value="AB_hydrolase_fold"/>
</dbReference>
<dbReference type="Pfam" id="PF10081">
    <property type="entry name" value="Abhydrolase_9"/>
    <property type="match status" value="1"/>
</dbReference>
<feature type="transmembrane region" description="Helical" evidence="1">
    <location>
        <begin position="109"/>
        <end position="130"/>
    </location>
</feature>
<feature type="transmembrane region" description="Helical" evidence="1">
    <location>
        <begin position="29"/>
        <end position="56"/>
    </location>
</feature>
<reference evidence="4 5" key="1">
    <citation type="journal article" date="2019" name="Emerg. Microbes Infect.">
        <title>Comprehensive subspecies identification of 175 nontuberculous mycobacteria species based on 7547 genomic profiles.</title>
        <authorList>
            <person name="Matsumoto Y."/>
            <person name="Kinjo T."/>
            <person name="Motooka D."/>
            <person name="Nabeya D."/>
            <person name="Jung N."/>
            <person name="Uechi K."/>
            <person name="Horii T."/>
            <person name="Iida T."/>
            <person name="Fujita J."/>
            <person name="Nakamura S."/>
        </authorList>
    </citation>
    <scope>NUCLEOTIDE SEQUENCE [LARGE SCALE GENOMIC DNA]</scope>
    <source>
        <strain evidence="4 5">JCM 30275</strain>
    </source>
</reference>
<evidence type="ECO:0000259" key="2">
    <source>
        <dbReference type="Pfam" id="PF10081"/>
    </source>
</evidence>
<sequence length="598" mass="64450">MTGAVGDVTSEAGASSVASASQRRRRESFLAWAWSLLRLDFVGIAFAALFFCLSLTPSLLPRDWATGGVIGGINAAIGYGLGVLLGKVFRRLFLSHRDWWPPSPRVIHVLKGVTVVGAIAASLGMVVPAAAWQRQIAAVMGIDGPATLGYLRIAVVAALTGGLLVAAARVVKDAILLLARVMIRRWDINDEVAMFIGTAIVVVLVITLVNGVLVRGFIGGARAVFQPQNATTRPGVEQPVNPERSGSPASFVKWDTLGFQGRNFVGSGPTAAELTELNGRPAKQPIRIYAGLQSADTDDGRVAVLLSELQRTKAFERKLLVIIPTTGTGWVDPVAARAIEAMYNGDTALVAMQYSYLPSWISFLADQQKSVAAGRAMVDAIHQRWLQWPAASRPRLVLYGESLGSMAGQGAFGYLPDVVDMDFSAVLWIGPPNASALWKALTVRRDPGTPEVQPRYDNGRTVRFAQAAGAAEIQQVAADPPWKGTRVLYLQHPSDPVVWWTPDLLFAKPDWLREPPGFDRSAGMRWYPIITFWQVSADMAGNVTSSQASPIGHGHNYGDAQLDGWAAVAAPAGWTAQDTERIRRWLEKAMAAGGPEFQ</sequence>
<feature type="transmembrane region" description="Helical" evidence="1">
    <location>
        <begin position="68"/>
        <end position="89"/>
    </location>
</feature>
<keyword evidence="1" id="KW-0812">Transmembrane</keyword>
<organism evidence="4 5">
    <name type="scientific">Mycolicibacterium anyangense</name>
    <dbReference type="NCBI Taxonomy" id="1431246"/>
    <lineage>
        <taxon>Bacteria</taxon>
        <taxon>Bacillati</taxon>
        <taxon>Actinomycetota</taxon>
        <taxon>Actinomycetes</taxon>
        <taxon>Mycobacteriales</taxon>
        <taxon>Mycobacteriaceae</taxon>
        <taxon>Mycolicibacterium</taxon>
    </lineage>
</organism>
<dbReference type="AlphaFoldDB" id="A0A6N4WBB3"/>
<dbReference type="SUPFAM" id="SSF53474">
    <property type="entry name" value="alpha/beta-Hydrolases"/>
    <property type="match status" value="1"/>
</dbReference>
<feature type="transmembrane region" description="Helical" evidence="1">
    <location>
        <begin position="192"/>
        <end position="218"/>
    </location>
</feature>
<evidence type="ECO:0000313" key="5">
    <source>
        <dbReference type="Proteomes" id="UP000467249"/>
    </source>
</evidence>
<evidence type="ECO:0000259" key="3">
    <source>
        <dbReference type="Pfam" id="PF15420"/>
    </source>
</evidence>
<evidence type="ECO:0000313" key="4">
    <source>
        <dbReference type="EMBL" id="BBZ77798.1"/>
    </source>
</evidence>
<dbReference type="Pfam" id="PF15420">
    <property type="entry name" value="Abhydrolase_9_N"/>
    <property type="match status" value="1"/>
</dbReference>
<dbReference type="RefSeq" id="WP_163805060.1">
    <property type="nucleotide sequence ID" value="NZ_AP022620.1"/>
</dbReference>
<evidence type="ECO:0000256" key="1">
    <source>
        <dbReference type="SAM" id="Phobius"/>
    </source>
</evidence>
<feature type="domain" description="Alpha/beta-hydrolase N-terminal" evidence="3">
    <location>
        <begin position="55"/>
        <end position="269"/>
    </location>
</feature>
<dbReference type="KEGG" id="many:MANY_31350"/>
<feature type="domain" description="Alpha/beta-hydrolase catalytic" evidence="2">
    <location>
        <begin position="286"/>
        <end position="582"/>
    </location>
</feature>
<protein>
    <submittedName>
        <fullName evidence="4">Membrane protein</fullName>
    </submittedName>
</protein>
<name>A0A6N4WBB3_9MYCO</name>
<dbReference type="InterPro" id="IPR027787">
    <property type="entry name" value="Alpha/beta-hydrolase_catalytic"/>
</dbReference>
<keyword evidence="5" id="KW-1185">Reference proteome</keyword>
<keyword evidence="1" id="KW-1133">Transmembrane helix</keyword>
<dbReference type="Proteomes" id="UP000467249">
    <property type="component" value="Chromosome"/>
</dbReference>
<accession>A0A6N4WBB3</accession>